<evidence type="ECO:0000256" key="5">
    <source>
        <dbReference type="ARBA" id="ARBA00023136"/>
    </source>
</evidence>
<evidence type="ECO:0000256" key="2">
    <source>
        <dbReference type="ARBA" id="ARBA00022475"/>
    </source>
</evidence>
<keyword evidence="4 6" id="KW-1133">Transmembrane helix</keyword>
<evidence type="ECO:0008006" key="9">
    <source>
        <dbReference type="Google" id="ProtNLM"/>
    </source>
</evidence>
<dbReference type="Proteomes" id="UP001197974">
    <property type="component" value="Chromosome"/>
</dbReference>
<dbReference type="RefSeq" id="WP_306019982.1">
    <property type="nucleotide sequence ID" value="NZ_CP129013.1"/>
</dbReference>
<dbReference type="EMBL" id="CP129013">
    <property type="protein sequence ID" value="WLR43218.1"/>
    <property type="molecule type" value="Genomic_DNA"/>
</dbReference>
<keyword evidence="8" id="KW-1185">Reference proteome</keyword>
<protein>
    <recommendedName>
        <fullName evidence="9">MFS transporter</fullName>
    </recommendedName>
</protein>
<keyword evidence="5 6" id="KW-0472">Membrane</keyword>
<evidence type="ECO:0000313" key="8">
    <source>
        <dbReference type="Proteomes" id="UP001197974"/>
    </source>
</evidence>
<accession>A0ABY9JY08</accession>
<name>A0ABY9JY08_9BACI</name>
<evidence type="ECO:0000256" key="3">
    <source>
        <dbReference type="ARBA" id="ARBA00022692"/>
    </source>
</evidence>
<feature type="transmembrane region" description="Helical" evidence="6">
    <location>
        <begin position="47"/>
        <end position="70"/>
    </location>
</feature>
<evidence type="ECO:0000256" key="6">
    <source>
        <dbReference type="SAM" id="Phobius"/>
    </source>
</evidence>
<dbReference type="PANTHER" id="PTHR23513">
    <property type="entry name" value="INTEGRAL MEMBRANE EFFLUX PROTEIN-RELATED"/>
    <property type="match status" value="1"/>
</dbReference>
<evidence type="ECO:0000256" key="4">
    <source>
        <dbReference type="ARBA" id="ARBA00022989"/>
    </source>
</evidence>
<sequence length="109" mass="12192">MSLFSPLKIQSFRLMFFGQLLSDFGNWVHFTALATLIAYHWELGPGALAAFTITLGIPWILIAPICSVWINETNAKVIMVLCDLARAITTIGLIFSPNIYVLYSCLFSF</sequence>
<comment type="subcellular location">
    <subcellularLocation>
        <location evidence="1">Cell membrane</location>
        <topology evidence="1">Multi-pass membrane protein</topology>
    </subcellularLocation>
</comment>
<feature type="transmembrane region" description="Helical" evidence="6">
    <location>
        <begin position="77"/>
        <end position="103"/>
    </location>
</feature>
<gene>
    <name evidence="7" type="ORF">LC087_03200</name>
</gene>
<dbReference type="SUPFAM" id="SSF103473">
    <property type="entry name" value="MFS general substrate transporter"/>
    <property type="match status" value="1"/>
</dbReference>
<keyword evidence="2" id="KW-1003">Cell membrane</keyword>
<dbReference type="InterPro" id="IPR036259">
    <property type="entry name" value="MFS_trans_sf"/>
</dbReference>
<evidence type="ECO:0000256" key="1">
    <source>
        <dbReference type="ARBA" id="ARBA00004651"/>
    </source>
</evidence>
<dbReference type="PANTHER" id="PTHR23513:SF6">
    <property type="entry name" value="MAJOR FACILITATOR SUPERFAMILY ASSOCIATED DOMAIN-CONTAINING PROTEIN"/>
    <property type="match status" value="1"/>
</dbReference>
<keyword evidence="3 6" id="KW-0812">Transmembrane</keyword>
<proteinExistence type="predicted"/>
<organism evidence="7 8">
    <name type="scientific">Bacillus carboniphilus</name>
    <dbReference type="NCBI Taxonomy" id="86663"/>
    <lineage>
        <taxon>Bacteria</taxon>
        <taxon>Bacillati</taxon>
        <taxon>Bacillota</taxon>
        <taxon>Bacilli</taxon>
        <taxon>Bacillales</taxon>
        <taxon>Bacillaceae</taxon>
        <taxon>Bacillus</taxon>
    </lineage>
</organism>
<feature type="transmembrane region" description="Helical" evidence="6">
    <location>
        <begin position="20"/>
        <end position="41"/>
    </location>
</feature>
<reference evidence="7 8" key="1">
    <citation type="submission" date="2023-06" db="EMBL/GenBank/DDBJ databases">
        <title>Five Gram-positive bacteria isolated from mangrove sediments in Shenzhen, Guangdong, China.</title>
        <authorList>
            <person name="Yu S."/>
            <person name="Zheng W."/>
            <person name="Huang Y."/>
        </authorList>
    </citation>
    <scope>NUCLEOTIDE SEQUENCE [LARGE SCALE GENOMIC DNA]</scope>
    <source>
        <strain evidence="7 8">SaN35-3</strain>
    </source>
</reference>
<evidence type="ECO:0000313" key="7">
    <source>
        <dbReference type="EMBL" id="WLR43218.1"/>
    </source>
</evidence>